<dbReference type="InterPro" id="IPR008139">
    <property type="entry name" value="SaposinB_dom"/>
</dbReference>
<evidence type="ECO:0000313" key="5">
    <source>
        <dbReference type="WBParaSite" id="PTRK_0000760000.1"/>
    </source>
</evidence>
<name>A0A0N4ZI46_PARTI</name>
<dbReference type="Gene3D" id="1.10.225.10">
    <property type="entry name" value="Saposin-like"/>
    <property type="match status" value="1"/>
</dbReference>
<dbReference type="Proteomes" id="UP000038045">
    <property type="component" value="Unplaced"/>
</dbReference>
<evidence type="ECO:0000256" key="1">
    <source>
        <dbReference type="ARBA" id="ARBA00023157"/>
    </source>
</evidence>
<dbReference type="WBParaSite" id="PTRK_0000760000.1">
    <property type="protein sequence ID" value="PTRK_0000760000.1"/>
    <property type="gene ID" value="PTRK_0000760000"/>
</dbReference>
<dbReference type="SUPFAM" id="SSF47862">
    <property type="entry name" value="Saposin"/>
    <property type="match status" value="1"/>
</dbReference>
<feature type="domain" description="Saposin B-type" evidence="3">
    <location>
        <begin position="48"/>
        <end position="127"/>
    </location>
</feature>
<keyword evidence="4" id="KW-1185">Reference proteome</keyword>
<evidence type="ECO:0000313" key="4">
    <source>
        <dbReference type="Proteomes" id="UP000038045"/>
    </source>
</evidence>
<protein>
    <submittedName>
        <fullName evidence="5">Saposin B-type domain-containing protein</fullName>
    </submittedName>
</protein>
<dbReference type="AlphaFoldDB" id="A0A0N4ZI46"/>
<keyword evidence="2" id="KW-0732">Signal</keyword>
<proteinExistence type="predicted"/>
<reference evidence="5" key="1">
    <citation type="submission" date="2017-02" db="UniProtKB">
        <authorList>
            <consortium name="WormBaseParasite"/>
        </authorList>
    </citation>
    <scope>IDENTIFICATION</scope>
</reference>
<dbReference type="PROSITE" id="PS50015">
    <property type="entry name" value="SAP_B"/>
    <property type="match status" value="1"/>
</dbReference>
<organism evidence="4 5">
    <name type="scientific">Parastrongyloides trichosuri</name>
    <name type="common">Possum-specific nematode worm</name>
    <dbReference type="NCBI Taxonomy" id="131310"/>
    <lineage>
        <taxon>Eukaryota</taxon>
        <taxon>Metazoa</taxon>
        <taxon>Ecdysozoa</taxon>
        <taxon>Nematoda</taxon>
        <taxon>Chromadorea</taxon>
        <taxon>Rhabditida</taxon>
        <taxon>Tylenchina</taxon>
        <taxon>Panagrolaimomorpha</taxon>
        <taxon>Strongyloidoidea</taxon>
        <taxon>Strongyloididae</taxon>
        <taxon>Parastrongyloides</taxon>
    </lineage>
</organism>
<feature type="chain" id="PRO_5005891912" evidence="2">
    <location>
        <begin position="23"/>
        <end position="127"/>
    </location>
</feature>
<sequence>MKFLMFVTILALVSIFFSLVNASSIATDCAAVHSEKLENKVIKGTLSNNYVCEICLNLTTEGEKYVNCGQEYVTNKLSNECNRFGDENQLFYICHSMVLQVVAEIFKDSKENPSDICSTILKTSCQY</sequence>
<accession>A0A0N4ZI46</accession>
<keyword evidence="1" id="KW-1015">Disulfide bond</keyword>
<dbReference type="InterPro" id="IPR011001">
    <property type="entry name" value="Saposin-like"/>
</dbReference>
<evidence type="ECO:0000256" key="2">
    <source>
        <dbReference type="SAM" id="SignalP"/>
    </source>
</evidence>
<evidence type="ECO:0000259" key="3">
    <source>
        <dbReference type="PROSITE" id="PS50015"/>
    </source>
</evidence>
<feature type="signal peptide" evidence="2">
    <location>
        <begin position="1"/>
        <end position="22"/>
    </location>
</feature>